<dbReference type="SUPFAM" id="SSF111369">
    <property type="entry name" value="HlyD-like secretion proteins"/>
    <property type="match status" value="1"/>
</dbReference>
<protein>
    <recommendedName>
        <fullName evidence="1">CzcB-like C-terminal circularly permuted SH3-like domain-containing protein</fullName>
    </recommendedName>
</protein>
<dbReference type="Gene3D" id="2.40.30.170">
    <property type="match status" value="1"/>
</dbReference>
<dbReference type="KEGG" id="vab:WPS_28150"/>
<sequence>MNRRTSAVAAALAVVAVVIAIALLNVRKTTTATDAQASSVPSLPLATARFGTLTSHVRAQGRVGFPAGGDAKLAFAGSGIVARIDVHVGEAVTAGQPLAELDTSGLALDASAAANDAAAASAAYGGGTVPQRALASAQRRLVLARNHLAALQSGTASAQSDATGARSALMQAQAKVAADERTVQREQTLYAGGVAAQKDVEAARQQLQLDRADVVSAQSKAASSQNAVGGAVAQARADVAQAEADVRNAQAQVGVTAGAAGSAQARAAAARRNLTNATLRAPNDGVVSQILKHPGESVDPTQPAIVVGPPQSEAVTVTVSGDAVRAIHPGAAAAVTLAARGGAKAQAVVRSVVPSVDPTTQTSTVVLSGVPPGAANGDAVEVVIDAGEHRGVLIPTDAIVQDPQTGNVVVFVRARTKDGEGFVSREITIGDADGGTTLVTSGLKIGDRLAAHGAVDLLAPSGG</sequence>
<accession>A0AAN1XYY8</accession>
<dbReference type="PANTHER" id="PTHR30469">
    <property type="entry name" value="MULTIDRUG RESISTANCE PROTEIN MDTA"/>
    <property type="match status" value="1"/>
</dbReference>
<proteinExistence type="predicted"/>
<feature type="domain" description="CzcB-like C-terminal circularly permuted SH3-like" evidence="1">
    <location>
        <begin position="394"/>
        <end position="453"/>
    </location>
</feature>
<evidence type="ECO:0000259" key="1">
    <source>
        <dbReference type="Pfam" id="PF25975"/>
    </source>
</evidence>
<dbReference type="GO" id="GO:1990281">
    <property type="term" value="C:efflux pump complex"/>
    <property type="evidence" value="ECO:0007669"/>
    <property type="project" value="TreeGrafter"/>
</dbReference>
<organism evidence="2 3">
    <name type="scientific">Vulcanimicrobium alpinum</name>
    <dbReference type="NCBI Taxonomy" id="3016050"/>
    <lineage>
        <taxon>Bacteria</taxon>
        <taxon>Bacillati</taxon>
        <taxon>Vulcanimicrobiota</taxon>
        <taxon>Vulcanimicrobiia</taxon>
        <taxon>Vulcanimicrobiales</taxon>
        <taxon>Vulcanimicrobiaceae</taxon>
        <taxon>Vulcanimicrobium</taxon>
    </lineage>
</organism>
<dbReference type="Proteomes" id="UP001317532">
    <property type="component" value="Chromosome"/>
</dbReference>
<dbReference type="RefSeq" id="WP_317995122.1">
    <property type="nucleotide sequence ID" value="NZ_AP025523.1"/>
</dbReference>
<keyword evidence="3" id="KW-1185">Reference proteome</keyword>
<name>A0AAN1XYY8_UNVUL</name>
<evidence type="ECO:0000313" key="2">
    <source>
        <dbReference type="EMBL" id="BDE07539.1"/>
    </source>
</evidence>
<dbReference type="Pfam" id="PF25975">
    <property type="entry name" value="CzcB_C"/>
    <property type="match status" value="1"/>
</dbReference>
<dbReference type="InterPro" id="IPR058649">
    <property type="entry name" value="CzcB_C"/>
</dbReference>
<reference evidence="2 3" key="1">
    <citation type="journal article" date="2022" name="ISME Commun">
        <title>Vulcanimicrobium alpinus gen. nov. sp. nov., the first cultivated representative of the candidate phylum 'Eremiobacterota', is a metabolically versatile aerobic anoxygenic phototroph.</title>
        <authorList>
            <person name="Yabe S."/>
            <person name="Muto K."/>
            <person name="Abe K."/>
            <person name="Yokota A."/>
            <person name="Staudigel H."/>
            <person name="Tebo B.M."/>
        </authorList>
    </citation>
    <scope>NUCLEOTIDE SEQUENCE [LARGE SCALE GENOMIC DNA]</scope>
    <source>
        <strain evidence="2 3">WC8-2</strain>
    </source>
</reference>
<dbReference type="Gene3D" id="2.40.50.100">
    <property type="match status" value="1"/>
</dbReference>
<dbReference type="EMBL" id="AP025523">
    <property type="protein sequence ID" value="BDE07539.1"/>
    <property type="molecule type" value="Genomic_DNA"/>
</dbReference>
<dbReference type="AlphaFoldDB" id="A0AAN1XYY8"/>
<dbReference type="GO" id="GO:0015562">
    <property type="term" value="F:efflux transmembrane transporter activity"/>
    <property type="evidence" value="ECO:0007669"/>
    <property type="project" value="TreeGrafter"/>
</dbReference>
<dbReference type="Gene3D" id="2.40.420.20">
    <property type="match status" value="1"/>
</dbReference>
<gene>
    <name evidence="2" type="ORF">WPS_28150</name>
</gene>
<evidence type="ECO:0000313" key="3">
    <source>
        <dbReference type="Proteomes" id="UP001317532"/>
    </source>
</evidence>